<name>A0A6A6AE38_9PLEO</name>
<sequence length="471" mass="54247">MNKIYSQAAWCLVTASASSANDPLPRIGNEQDNLRSPYASRTVQGLQLATKPPPLYELISSSRWGSRAWTYQENVLSQRRLYVTNAQAYFTCRHDSMFSEARGSEHSQRLSEVTYFNKGHVYGKQNVTNFEVYSKAVEEYTTRDMALQEDALKALTGVLSYLQTSFRGSFLYGLPDTEIDQALLWRPRDNAIRRKDRTGRYLFPSWSWAGWIGSVEFEQNLAISRVKWKNPHTGKFFSTESFRRPDSDSIDSCWYRDTWSEEDIHGSIYVSSGGFDENGKMGEMRYLHPVADCASTKDWMFFDIKQRLQFRALFCCFKINRQHDRYASCSRGMHNVCALKIFSFSDNQVGTIHVPGSIAALLQPGAFEFVRLSRTRLNEDDTSHNQFPADYDEFGGLAIPQAHSGQKFEPDYHPNLFQFDTEKFDHTVPWCVYNVMLIETKDGISQRLGIGKVHMDAFLQESPVWKEFILE</sequence>
<organism evidence="2 3">
    <name type="scientific">Dothidotthia symphoricarpi CBS 119687</name>
    <dbReference type="NCBI Taxonomy" id="1392245"/>
    <lineage>
        <taxon>Eukaryota</taxon>
        <taxon>Fungi</taxon>
        <taxon>Dikarya</taxon>
        <taxon>Ascomycota</taxon>
        <taxon>Pezizomycotina</taxon>
        <taxon>Dothideomycetes</taxon>
        <taxon>Pleosporomycetidae</taxon>
        <taxon>Pleosporales</taxon>
        <taxon>Dothidotthiaceae</taxon>
        <taxon>Dothidotthia</taxon>
    </lineage>
</organism>
<dbReference type="InterPro" id="IPR010730">
    <property type="entry name" value="HET"/>
</dbReference>
<feature type="domain" description="Heterokaryon incompatibility" evidence="1">
    <location>
        <begin position="1"/>
        <end position="73"/>
    </location>
</feature>
<dbReference type="PANTHER" id="PTHR33112">
    <property type="entry name" value="DOMAIN PROTEIN, PUTATIVE-RELATED"/>
    <property type="match status" value="1"/>
</dbReference>
<dbReference type="PANTHER" id="PTHR33112:SF12">
    <property type="entry name" value="HETEROKARYON INCOMPATIBILITY DOMAIN-CONTAINING PROTEIN"/>
    <property type="match status" value="1"/>
</dbReference>
<reference evidence="2" key="1">
    <citation type="journal article" date="2020" name="Stud. Mycol.">
        <title>101 Dothideomycetes genomes: a test case for predicting lifestyles and emergence of pathogens.</title>
        <authorList>
            <person name="Haridas S."/>
            <person name="Albert R."/>
            <person name="Binder M."/>
            <person name="Bloem J."/>
            <person name="Labutti K."/>
            <person name="Salamov A."/>
            <person name="Andreopoulos B."/>
            <person name="Baker S."/>
            <person name="Barry K."/>
            <person name="Bills G."/>
            <person name="Bluhm B."/>
            <person name="Cannon C."/>
            <person name="Castanera R."/>
            <person name="Culley D."/>
            <person name="Daum C."/>
            <person name="Ezra D."/>
            <person name="Gonzalez J."/>
            <person name="Henrissat B."/>
            <person name="Kuo A."/>
            <person name="Liang C."/>
            <person name="Lipzen A."/>
            <person name="Lutzoni F."/>
            <person name="Magnuson J."/>
            <person name="Mondo S."/>
            <person name="Nolan M."/>
            <person name="Ohm R."/>
            <person name="Pangilinan J."/>
            <person name="Park H.-J."/>
            <person name="Ramirez L."/>
            <person name="Alfaro M."/>
            <person name="Sun H."/>
            <person name="Tritt A."/>
            <person name="Yoshinaga Y."/>
            <person name="Zwiers L.-H."/>
            <person name="Turgeon B."/>
            <person name="Goodwin S."/>
            <person name="Spatafora J."/>
            <person name="Crous P."/>
            <person name="Grigoriev I."/>
        </authorList>
    </citation>
    <scope>NUCLEOTIDE SEQUENCE</scope>
    <source>
        <strain evidence="2">CBS 119687</strain>
    </source>
</reference>
<dbReference type="OrthoDB" id="5135333at2759"/>
<dbReference type="Pfam" id="PF06985">
    <property type="entry name" value="HET"/>
    <property type="match status" value="1"/>
</dbReference>
<evidence type="ECO:0000259" key="1">
    <source>
        <dbReference type="Pfam" id="PF06985"/>
    </source>
</evidence>
<evidence type="ECO:0000313" key="2">
    <source>
        <dbReference type="EMBL" id="KAF2129553.1"/>
    </source>
</evidence>
<dbReference type="RefSeq" id="XP_033523942.1">
    <property type="nucleotide sequence ID" value="XM_033662586.1"/>
</dbReference>
<dbReference type="GeneID" id="54403018"/>
<dbReference type="EMBL" id="ML977506">
    <property type="protein sequence ID" value="KAF2129553.1"/>
    <property type="molecule type" value="Genomic_DNA"/>
</dbReference>
<proteinExistence type="predicted"/>
<dbReference type="Proteomes" id="UP000799771">
    <property type="component" value="Unassembled WGS sequence"/>
</dbReference>
<keyword evidence="3" id="KW-1185">Reference proteome</keyword>
<evidence type="ECO:0000313" key="3">
    <source>
        <dbReference type="Proteomes" id="UP000799771"/>
    </source>
</evidence>
<dbReference type="AlphaFoldDB" id="A0A6A6AE38"/>
<accession>A0A6A6AE38</accession>
<gene>
    <name evidence="2" type="ORF">P153DRAFT_21496</name>
</gene>
<protein>
    <recommendedName>
        <fullName evidence="1">Heterokaryon incompatibility domain-containing protein</fullName>
    </recommendedName>
</protein>